<organism evidence="1 2">
    <name type="scientific">Streptomyces axinellae</name>
    <dbReference type="NCBI Taxonomy" id="552788"/>
    <lineage>
        <taxon>Bacteria</taxon>
        <taxon>Bacillati</taxon>
        <taxon>Actinomycetota</taxon>
        <taxon>Actinomycetes</taxon>
        <taxon>Kitasatosporales</taxon>
        <taxon>Streptomycetaceae</taxon>
        <taxon>Streptomyces</taxon>
    </lineage>
</organism>
<accession>A0ABP6C3K5</accession>
<evidence type="ECO:0000313" key="2">
    <source>
        <dbReference type="Proteomes" id="UP001501447"/>
    </source>
</evidence>
<keyword evidence="2" id="KW-1185">Reference proteome</keyword>
<protein>
    <submittedName>
        <fullName evidence="1">Uncharacterized protein</fullName>
    </submittedName>
</protein>
<reference evidence="2" key="1">
    <citation type="journal article" date="2019" name="Int. J. Syst. Evol. Microbiol.">
        <title>The Global Catalogue of Microorganisms (GCM) 10K type strain sequencing project: providing services to taxonomists for standard genome sequencing and annotation.</title>
        <authorList>
            <consortium name="The Broad Institute Genomics Platform"/>
            <consortium name="The Broad Institute Genome Sequencing Center for Infectious Disease"/>
            <person name="Wu L."/>
            <person name="Ma J."/>
        </authorList>
    </citation>
    <scope>NUCLEOTIDE SEQUENCE [LARGE SCALE GENOMIC DNA]</scope>
    <source>
        <strain evidence="2">JCM 16373</strain>
    </source>
</reference>
<proteinExistence type="predicted"/>
<dbReference type="Proteomes" id="UP001501447">
    <property type="component" value="Unassembled WGS sequence"/>
</dbReference>
<dbReference type="EMBL" id="BAAARJ010000003">
    <property type="protein sequence ID" value="GAA2600745.1"/>
    <property type="molecule type" value="Genomic_DNA"/>
</dbReference>
<comment type="caution">
    <text evidence="1">The sequence shown here is derived from an EMBL/GenBank/DDBJ whole genome shotgun (WGS) entry which is preliminary data.</text>
</comment>
<evidence type="ECO:0000313" key="1">
    <source>
        <dbReference type="EMBL" id="GAA2600745.1"/>
    </source>
</evidence>
<sequence>MHRIAGSVPCQEGYYGVRMYRAKNGPFMIGVCIQRMDLCLPLGEFVMSQRCAEVRNFRDDETARLTALHRAPDREPHRS</sequence>
<name>A0ABP6C3K5_9ACTN</name>
<gene>
    <name evidence="1" type="ORF">GCM10009863_12580</name>
</gene>